<dbReference type="PANTHER" id="PTHR11803">
    <property type="entry name" value="2-IMINOBUTANOATE/2-IMINOPROPANOATE DEAMINASE RIDA"/>
    <property type="match status" value="1"/>
</dbReference>
<evidence type="ECO:0000313" key="3">
    <source>
        <dbReference type="Proteomes" id="UP000283063"/>
    </source>
</evidence>
<dbReference type="InterPro" id="IPR035959">
    <property type="entry name" value="RutC-like_sf"/>
</dbReference>
<dbReference type="RefSeq" id="WP_127751229.1">
    <property type="nucleotide sequence ID" value="NZ_CP033221.1"/>
</dbReference>
<protein>
    <submittedName>
        <fullName evidence="2">RidA family protein</fullName>
    </submittedName>
</protein>
<evidence type="ECO:0000256" key="1">
    <source>
        <dbReference type="ARBA" id="ARBA00010552"/>
    </source>
</evidence>
<comment type="similarity">
    <text evidence="1">Belongs to the RutC family.</text>
</comment>
<dbReference type="GO" id="GO:0005829">
    <property type="term" value="C:cytosol"/>
    <property type="evidence" value="ECO:0007669"/>
    <property type="project" value="TreeGrafter"/>
</dbReference>
<sequence>MENKLQVIGDPLEIGGRTLSLSRAMRAGDFVFLTGQIPMRNGSPMTTGTIEDQTRAVLDDIKATLELAGCKLTDVAKAMVWLRSRDDFPGFDAVYGEYFPSSPPTRSAVVSELLVDVRVEVEVMAYRPLEEGE</sequence>
<dbReference type="EMBL" id="CP033221">
    <property type="protein sequence ID" value="AZV80726.1"/>
    <property type="molecule type" value="Genomic_DNA"/>
</dbReference>
<dbReference type="PANTHER" id="PTHR11803:SF58">
    <property type="entry name" value="PROTEIN HMF1-RELATED"/>
    <property type="match status" value="1"/>
</dbReference>
<name>A0A3T0N9L9_9RHOB</name>
<dbReference type="Pfam" id="PF01042">
    <property type="entry name" value="Ribonuc_L-PSP"/>
    <property type="match status" value="1"/>
</dbReference>
<dbReference type="Proteomes" id="UP000283063">
    <property type="component" value="Plasmid pW43B"/>
</dbReference>
<reference evidence="2 3" key="1">
    <citation type="submission" date="2018-10" db="EMBL/GenBank/DDBJ databases">
        <title>Parasedimentitalea marina sp. nov., a psychrophilic bacterium isolated from deep seawater of the New Britain Trench.</title>
        <authorList>
            <person name="Cao J."/>
        </authorList>
    </citation>
    <scope>NUCLEOTIDE SEQUENCE [LARGE SCALE GENOMIC DNA]</scope>
    <source>
        <strain evidence="2 3">W43</strain>
        <plasmid evidence="2 3">pW43B</plasmid>
    </source>
</reference>
<proteinExistence type="inferred from homology"/>
<geneLocation type="plasmid" evidence="2 3">
    <name>pW43B</name>
</geneLocation>
<dbReference type="AlphaFoldDB" id="A0A3T0N9L9"/>
<dbReference type="GO" id="GO:0019239">
    <property type="term" value="F:deaminase activity"/>
    <property type="evidence" value="ECO:0007669"/>
    <property type="project" value="TreeGrafter"/>
</dbReference>
<dbReference type="SUPFAM" id="SSF55298">
    <property type="entry name" value="YjgF-like"/>
    <property type="match status" value="1"/>
</dbReference>
<accession>A0A3T0N9L9</accession>
<dbReference type="CDD" id="cd00448">
    <property type="entry name" value="YjgF_YER057c_UK114_family"/>
    <property type="match status" value="1"/>
</dbReference>
<evidence type="ECO:0000313" key="2">
    <source>
        <dbReference type="EMBL" id="AZV80726.1"/>
    </source>
</evidence>
<keyword evidence="2" id="KW-0614">Plasmid</keyword>
<organism evidence="2 3">
    <name type="scientific">Parasedimentitalea marina</name>
    <dbReference type="NCBI Taxonomy" id="2483033"/>
    <lineage>
        <taxon>Bacteria</taxon>
        <taxon>Pseudomonadati</taxon>
        <taxon>Pseudomonadota</taxon>
        <taxon>Alphaproteobacteria</taxon>
        <taxon>Rhodobacterales</taxon>
        <taxon>Paracoccaceae</taxon>
        <taxon>Parasedimentitalea</taxon>
    </lineage>
</organism>
<dbReference type="OrthoDB" id="583118at2"/>
<dbReference type="Gene3D" id="3.30.1330.40">
    <property type="entry name" value="RutC-like"/>
    <property type="match status" value="1"/>
</dbReference>
<dbReference type="InterPro" id="IPR006175">
    <property type="entry name" value="YjgF/YER057c/UK114"/>
</dbReference>
<keyword evidence="3" id="KW-1185">Reference proteome</keyword>
<gene>
    <name evidence="2" type="ORF">EBB79_22495</name>
</gene>
<dbReference type="KEGG" id="sedi:EBB79_22495"/>